<dbReference type="PANTHER" id="PTHR11941">
    <property type="entry name" value="ENOYL-COA HYDRATASE-RELATED"/>
    <property type="match status" value="1"/>
</dbReference>
<feature type="compositionally biased region" description="Low complexity" evidence="4">
    <location>
        <begin position="262"/>
        <end position="274"/>
    </location>
</feature>
<dbReference type="InterPro" id="IPR029045">
    <property type="entry name" value="ClpP/crotonase-like_dom_sf"/>
</dbReference>
<evidence type="ECO:0000256" key="4">
    <source>
        <dbReference type="SAM" id="MobiDB-lite"/>
    </source>
</evidence>
<organism evidence="5 6">
    <name type="scientific">Knufia peltigerae</name>
    <dbReference type="NCBI Taxonomy" id="1002370"/>
    <lineage>
        <taxon>Eukaryota</taxon>
        <taxon>Fungi</taxon>
        <taxon>Dikarya</taxon>
        <taxon>Ascomycota</taxon>
        <taxon>Pezizomycotina</taxon>
        <taxon>Eurotiomycetes</taxon>
        <taxon>Chaetothyriomycetidae</taxon>
        <taxon>Chaetothyriales</taxon>
        <taxon>Trichomeriaceae</taxon>
        <taxon>Knufia</taxon>
    </lineage>
</organism>
<dbReference type="FunFam" id="3.90.226.10:FF:000058">
    <property type="entry name" value="Enoyl-CoA hydratase/isomerase family protein"/>
    <property type="match status" value="1"/>
</dbReference>
<dbReference type="Pfam" id="PF00378">
    <property type="entry name" value="ECH_1"/>
    <property type="match status" value="1"/>
</dbReference>
<accession>A0AA38XVD3</accession>
<dbReference type="InterPro" id="IPR001753">
    <property type="entry name" value="Enoyl-CoA_hydra/iso"/>
</dbReference>
<protein>
    <recommendedName>
        <fullName evidence="7">Methylglutaconyl-CoA hydratase</fullName>
    </recommendedName>
</protein>
<comment type="similarity">
    <text evidence="1">Belongs to the enoyl-CoA hydratase/isomerase family.</text>
</comment>
<evidence type="ECO:0000313" key="5">
    <source>
        <dbReference type="EMBL" id="KAJ9624298.1"/>
    </source>
</evidence>
<dbReference type="GO" id="GO:0005739">
    <property type="term" value="C:mitochondrion"/>
    <property type="evidence" value="ECO:0007669"/>
    <property type="project" value="TreeGrafter"/>
</dbReference>
<name>A0AA38XVD3_9EURO</name>
<evidence type="ECO:0008006" key="7">
    <source>
        <dbReference type="Google" id="ProtNLM"/>
    </source>
</evidence>
<dbReference type="EMBL" id="JAPDRN010000095">
    <property type="protein sequence ID" value="KAJ9624298.1"/>
    <property type="molecule type" value="Genomic_DNA"/>
</dbReference>
<dbReference type="Gene3D" id="3.90.226.10">
    <property type="entry name" value="2-enoyl-CoA Hydratase, Chain A, domain 1"/>
    <property type="match status" value="1"/>
</dbReference>
<sequence length="353" mass="37520">MVSTTTFSLSRMGARFILRPLAPTSTSKINTPSVRYYAASSSSTSSSGSDSPIKVLTHPAPHNGHIKILLLDRPASRNALSRRLITDLRSQISRIQSEHEAAASRQSASRSSTAAADPTRALILASSNDKAFCAGADLVERRGMTAEETRTFLSDMRSTFAALSSLPIPTVSAVSSVALGGGLEIALCTTFRVFATTAVVGQPETKLGIIPGAGGTYRLPALVGPNRARDLILTGRRVSGEEAYFLGLCNRLVQVEPREDATTSSSTATTTTTTQEGESGLARKMVLDASLDLARQICEGGPIAVTQAMRAIDGWTRGEASENEAYEVVLATEDRLEALKAFGEKRKPVFKGR</sequence>
<proteinExistence type="inferred from homology"/>
<evidence type="ECO:0000313" key="6">
    <source>
        <dbReference type="Proteomes" id="UP001172681"/>
    </source>
</evidence>
<dbReference type="PANTHER" id="PTHR11941:SF171">
    <property type="entry name" value="SD19268P"/>
    <property type="match status" value="1"/>
</dbReference>
<keyword evidence="6" id="KW-1185">Reference proteome</keyword>
<dbReference type="InterPro" id="IPR014748">
    <property type="entry name" value="Enoyl-CoA_hydra_C"/>
</dbReference>
<dbReference type="Proteomes" id="UP001172681">
    <property type="component" value="Unassembled WGS sequence"/>
</dbReference>
<dbReference type="SUPFAM" id="SSF52096">
    <property type="entry name" value="ClpP/crotonase"/>
    <property type="match status" value="1"/>
</dbReference>
<dbReference type="GO" id="GO:0016829">
    <property type="term" value="F:lyase activity"/>
    <property type="evidence" value="ECO:0007669"/>
    <property type="project" value="UniProtKB-KW"/>
</dbReference>
<keyword evidence="3" id="KW-0456">Lyase</keyword>
<comment type="caution">
    <text evidence="5">The sequence shown here is derived from an EMBL/GenBank/DDBJ whole genome shotgun (WGS) entry which is preliminary data.</text>
</comment>
<gene>
    <name evidence="5" type="ORF">H2204_010854</name>
</gene>
<reference evidence="5" key="1">
    <citation type="submission" date="2022-10" db="EMBL/GenBank/DDBJ databases">
        <title>Culturing micro-colonial fungi from biological soil crusts in the Mojave desert and describing Neophaeococcomyces mojavensis, and introducing the new genera and species Taxawa tesnikishii.</title>
        <authorList>
            <person name="Kurbessoian T."/>
            <person name="Stajich J.E."/>
        </authorList>
    </citation>
    <scope>NUCLEOTIDE SEQUENCE</scope>
    <source>
        <strain evidence="5">TK_35</strain>
    </source>
</reference>
<dbReference type="CDD" id="cd06558">
    <property type="entry name" value="crotonase-like"/>
    <property type="match status" value="1"/>
</dbReference>
<keyword evidence="2" id="KW-0843">Virulence</keyword>
<evidence type="ECO:0000256" key="1">
    <source>
        <dbReference type="ARBA" id="ARBA00005254"/>
    </source>
</evidence>
<dbReference type="GO" id="GO:0006635">
    <property type="term" value="P:fatty acid beta-oxidation"/>
    <property type="evidence" value="ECO:0007669"/>
    <property type="project" value="TreeGrafter"/>
</dbReference>
<evidence type="ECO:0000256" key="2">
    <source>
        <dbReference type="ARBA" id="ARBA00023026"/>
    </source>
</evidence>
<feature type="region of interest" description="Disordered" evidence="4">
    <location>
        <begin position="257"/>
        <end position="281"/>
    </location>
</feature>
<dbReference type="Gene3D" id="1.10.12.10">
    <property type="entry name" value="Lyase 2-enoyl-coa Hydratase, Chain A, domain 2"/>
    <property type="match status" value="1"/>
</dbReference>
<dbReference type="AlphaFoldDB" id="A0AA38XVD3"/>
<evidence type="ECO:0000256" key="3">
    <source>
        <dbReference type="ARBA" id="ARBA00023239"/>
    </source>
</evidence>